<dbReference type="PANTHER" id="PTHR30136:SF7">
    <property type="entry name" value="HTH-TYPE TRANSCRIPTIONAL REGULATOR KDGR-RELATED"/>
    <property type="match status" value="1"/>
</dbReference>
<dbReference type="InterPro" id="IPR036388">
    <property type="entry name" value="WH-like_DNA-bd_sf"/>
</dbReference>
<dbReference type="Pfam" id="PF09339">
    <property type="entry name" value="HTH_IclR"/>
    <property type="match status" value="1"/>
</dbReference>
<dbReference type="RefSeq" id="WP_013253514.1">
    <property type="nucleotide sequence ID" value="NC_014364.1"/>
</dbReference>
<dbReference type="SUPFAM" id="SSF55781">
    <property type="entry name" value="GAF domain-like"/>
    <property type="match status" value="1"/>
</dbReference>
<dbReference type="Pfam" id="PF01614">
    <property type="entry name" value="IclR_C"/>
    <property type="match status" value="1"/>
</dbReference>
<dbReference type="STRING" id="573413.Spirs_0916"/>
<dbReference type="KEGG" id="ssm:Spirs_0916"/>
<feature type="domain" description="HTH iclR-type" evidence="4">
    <location>
        <begin position="10"/>
        <end position="71"/>
    </location>
</feature>
<dbReference type="PANTHER" id="PTHR30136">
    <property type="entry name" value="HELIX-TURN-HELIX TRANSCRIPTIONAL REGULATOR, ICLR FAMILY"/>
    <property type="match status" value="1"/>
</dbReference>
<dbReference type="Gene3D" id="1.10.10.10">
    <property type="entry name" value="Winged helix-like DNA-binding domain superfamily/Winged helix DNA-binding domain"/>
    <property type="match status" value="1"/>
</dbReference>
<dbReference type="GO" id="GO:0045892">
    <property type="term" value="P:negative regulation of DNA-templated transcription"/>
    <property type="evidence" value="ECO:0007669"/>
    <property type="project" value="TreeGrafter"/>
</dbReference>
<name>E1RCH0_SEDSS</name>
<dbReference type="HOGENOM" id="CLU_062618_6_0_12"/>
<organism evidence="6 7">
    <name type="scientific">Sediminispirochaeta smaragdinae (strain DSM 11293 / JCM 15392 / SEBR 4228)</name>
    <name type="common">Spirochaeta smaragdinae</name>
    <dbReference type="NCBI Taxonomy" id="573413"/>
    <lineage>
        <taxon>Bacteria</taxon>
        <taxon>Pseudomonadati</taxon>
        <taxon>Spirochaetota</taxon>
        <taxon>Spirochaetia</taxon>
        <taxon>Spirochaetales</taxon>
        <taxon>Spirochaetaceae</taxon>
        <taxon>Sediminispirochaeta</taxon>
    </lineage>
</organism>
<dbReference type="EMBL" id="CP002116">
    <property type="protein sequence ID" value="ADK80050.1"/>
    <property type="molecule type" value="Genomic_DNA"/>
</dbReference>
<dbReference type="InterPro" id="IPR014757">
    <property type="entry name" value="Tscrpt_reg_IclR_C"/>
</dbReference>
<evidence type="ECO:0000313" key="6">
    <source>
        <dbReference type="EMBL" id="ADK80050.1"/>
    </source>
</evidence>
<dbReference type="Gene3D" id="3.30.450.40">
    <property type="match status" value="1"/>
</dbReference>
<dbReference type="AlphaFoldDB" id="E1RCH0"/>
<dbReference type="InterPro" id="IPR029016">
    <property type="entry name" value="GAF-like_dom_sf"/>
</dbReference>
<gene>
    <name evidence="6" type="ordered locus">Spirs_0916</name>
</gene>
<keyword evidence="1" id="KW-0805">Transcription regulation</keyword>
<dbReference type="GO" id="GO:0003700">
    <property type="term" value="F:DNA-binding transcription factor activity"/>
    <property type="evidence" value="ECO:0007669"/>
    <property type="project" value="TreeGrafter"/>
</dbReference>
<reference evidence="6 7" key="1">
    <citation type="journal article" date="2010" name="Stand. Genomic Sci.">
        <title>Complete genome sequence of Spirochaeta smaragdinae type strain (SEBR 4228).</title>
        <authorList>
            <person name="Mavromatis K."/>
            <person name="Yasawong M."/>
            <person name="Chertkov O."/>
            <person name="Lapidus A."/>
            <person name="Lucas S."/>
            <person name="Nolan M."/>
            <person name="Del Rio T.G."/>
            <person name="Tice H."/>
            <person name="Cheng J.F."/>
            <person name="Pitluck S."/>
            <person name="Liolios K."/>
            <person name="Ivanova N."/>
            <person name="Tapia R."/>
            <person name="Han C."/>
            <person name="Bruce D."/>
            <person name="Goodwin L."/>
            <person name="Pati A."/>
            <person name="Chen A."/>
            <person name="Palaniappan K."/>
            <person name="Land M."/>
            <person name="Hauser L."/>
            <person name="Chang Y.J."/>
            <person name="Jeffries C.D."/>
            <person name="Detter J.C."/>
            <person name="Rohde M."/>
            <person name="Brambilla E."/>
            <person name="Spring S."/>
            <person name="Goker M."/>
            <person name="Sikorski J."/>
            <person name="Woyke T."/>
            <person name="Bristow J."/>
            <person name="Eisen J.A."/>
            <person name="Markowitz V."/>
            <person name="Hugenholtz P."/>
            <person name="Klenk H.P."/>
            <person name="Kyrpides N.C."/>
        </authorList>
    </citation>
    <scope>NUCLEOTIDE SEQUENCE [LARGE SCALE GENOMIC DNA]</scope>
    <source>
        <strain evidence="7">DSM 11293 / JCM 15392 / SEBR 4228</strain>
    </source>
</reference>
<dbReference type="SMART" id="SM00346">
    <property type="entry name" value="HTH_ICLR"/>
    <property type="match status" value="1"/>
</dbReference>
<dbReference type="SUPFAM" id="SSF46785">
    <property type="entry name" value="Winged helix' DNA-binding domain"/>
    <property type="match status" value="1"/>
</dbReference>
<keyword evidence="7" id="KW-1185">Reference proteome</keyword>
<evidence type="ECO:0000259" key="4">
    <source>
        <dbReference type="PROSITE" id="PS51077"/>
    </source>
</evidence>
<dbReference type="PROSITE" id="PS51078">
    <property type="entry name" value="ICLR_ED"/>
    <property type="match status" value="1"/>
</dbReference>
<feature type="domain" description="IclR-ED" evidence="5">
    <location>
        <begin position="72"/>
        <end position="257"/>
    </location>
</feature>
<accession>E1RCH0</accession>
<dbReference type="Proteomes" id="UP000002318">
    <property type="component" value="Chromosome"/>
</dbReference>
<keyword evidence="3" id="KW-0804">Transcription</keyword>
<dbReference type="InterPro" id="IPR050707">
    <property type="entry name" value="HTH_MetabolicPath_Reg"/>
</dbReference>
<evidence type="ECO:0000313" key="7">
    <source>
        <dbReference type="Proteomes" id="UP000002318"/>
    </source>
</evidence>
<dbReference type="OrthoDB" id="9791752at2"/>
<sequence length="259" mass="29704">MAKQENSTSVTSVIRVFGILEELAKERELGLSDLAKRMYMSKSTIFRFLQTMKELDYVSQDPVTERYSLTVKLFQIGLMTLDLHDLNKIANKHMIKLAHRTCETVHLAILDAESRSIIYVHKVDAEYSLSLLSRIGKKAPLHCTALGKVLMAYSDEDTLREVLRGLSYREYTPKTINNEADYLKELEKVRNQGYGEDLCEHEENICCLAAPIRDRFGNVVAGMSITWPEFRFSEDEKDTYLEWIMETANAISKDLGYIA</sequence>
<dbReference type="GO" id="GO:0003677">
    <property type="term" value="F:DNA binding"/>
    <property type="evidence" value="ECO:0007669"/>
    <property type="project" value="UniProtKB-KW"/>
</dbReference>
<evidence type="ECO:0000256" key="1">
    <source>
        <dbReference type="ARBA" id="ARBA00023015"/>
    </source>
</evidence>
<dbReference type="eggNOG" id="COG1414">
    <property type="taxonomic scope" value="Bacteria"/>
</dbReference>
<dbReference type="InterPro" id="IPR005471">
    <property type="entry name" value="Tscrpt_reg_IclR_N"/>
</dbReference>
<keyword evidence="2" id="KW-0238">DNA-binding</keyword>
<proteinExistence type="predicted"/>
<protein>
    <submittedName>
        <fullName evidence="6">Transcriptional regulator, IclR family</fullName>
    </submittedName>
</protein>
<dbReference type="InterPro" id="IPR036390">
    <property type="entry name" value="WH_DNA-bd_sf"/>
</dbReference>
<evidence type="ECO:0000256" key="3">
    <source>
        <dbReference type="ARBA" id="ARBA00023163"/>
    </source>
</evidence>
<dbReference type="PROSITE" id="PS51077">
    <property type="entry name" value="HTH_ICLR"/>
    <property type="match status" value="1"/>
</dbReference>
<evidence type="ECO:0000256" key="2">
    <source>
        <dbReference type="ARBA" id="ARBA00023125"/>
    </source>
</evidence>
<dbReference type="NCBIfam" id="NF011671">
    <property type="entry name" value="PRK15090.1"/>
    <property type="match status" value="1"/>
</dbReference>
<evidence type="ECO:0000259" key="5">
    <source>
        <dbReference type="PROSITE" id="PS51078"/>
    </source>
</evidence>